<protein>
    <submittedName>
        <fullName evidence="1">Uncharacterized protein</fullName>
    </submittedName>
</protein>
<comment type="caution">
    <text evidence="1">The sequence shown here is derived from an EMBL/GenBank/DDBJ whole genome shotgun (WGS) entry which is preliminary data.</text>
</comment>
<proteinExistence type="predicted"/>
<dbReference type="Proteomes" id="UP000276103">
    <property type="component" value="Unassembled WGS sequence"/>
</dbReference>
<gene>
    <name evidence="1" type="ORF">DSM107003_51720</name>
</gene>
<reference evidence="1 2" key="1">
    <citation type="journal article" date="2019" name="Genome Biol. Evol.">
        <title>Day and night: Metabolic profiles and evolutionary relationships of six axenic non-marine cyanobacteria.</title>
        <authorList>
            <person name="Will S.E."/>
            <person name="Henke P."/>
            <person name="Boedeker C."/>
            <person name="Huang S."/>
            <person name="Brinkmann H."/>
            <person name="Rohde M."/>
            <person name="Jarek M."/>
            <person name="Friedl T."/>
            <person name="Seufert S."/>
            <person name="Schumacher M."/>
            <person name="Overmann J."/>
            <person name="Neumann-Schaal M."/>
            <person name="Petersen J."/>
        </authorList>
    </citation>
    <scope>NUCLEOTIDE SEQUENCE [LARGE SCALE GENOMIC DNA]</scope>
    <source>
        <strain evidence="1 2">SAG 1403-4b</strain>
    </source>
</reference>
<evidence type="ECO:0000313" key="2">
    <source>
        <dbReference type="Proteomes" id="UP000276103"/>
    </source>
</evidence>
<dbReference type="RefSeq" id="WP_241993626.1">
    <property type="nucleotide sequence ID" value="NZ_RSCM01000050.1"/>
</dbReference>
<accession>A0A3S1CGT4</accession>
<dbReference type="AlphaFoldDB" id="A0A3S1CGT4"/>
<organism evidence="1 2">
    <name type="scientific">Trichormus variabilis SAG 1403-4b</name>
    <dbReference type="NCBI Taxonomy" id="447716"/>
    <lineage>
        <taxon>Bacteria</taxon>
        <taxon>Bacillati</taxon>
        <taxon>Cyanobacteriota</taxon>
        <taxon>Cyanophyceae</taxon>
        <taxon>Nostocales</taxon>
        <taxon>Nostocaceae</taxon>
        <taxon>Trichormus</taxon>
    </lineage>
</organism>
<keyword evidence="2" id="KW-1185">Reference proteome</keyword>
<dbReference type="EMBL" id="RSCM01000050">
    <property type="protein sequence ID" value="RUS92240.1"/>
    <property type="molecule type" value="Genomic_DNA"/>
</dbReference>
<evidence type="ECO:0000313" key="1">
    <source>
        <dbReference type="EMBL" id="RUS92240.1"/>
    </source>
</evidence>
<name>A0A3S1CGT4_ANAVA</name>
<sequence length="195" mass="22001">MQVRFDPVDMGKIYVFDGDFKLICIAEDPARTGINRQEVAVLAKHTQRERVQAGKRALKALSKKSNVAESIENYQQLQEDKSANIIAFPTKTEEYETAALKTAADVIQALQPKKYAQMTAEELAEADAAMARLEQQPEMVRDGDYFCRLWREIKAGKSILADDKQWMLHYISTPDGKGVLMFLDVSEEQVRALAS</sequence>